<feature type="region of interest" description="Disordered" evidence="1">
    <location>
        <begin position="1"/>
        <end position="29"/>
    </location>
</feature>
<evidence type="ECO:0000256" key="1">
    <source>
        <dbReference type="SAM" id="MobiDB-lite"/>
    </source>
</evidence>
<proteinExistence type="predicted"/>
<dbReference type="EMBL" id="MU167281">
    <property type="protein sequence ID" value="KAG0145210.1"/>
    <property type="molecule type" value="Genomic_DNA"/>
</dbReference>
<accession>A0A9P6TB23</accession>
<organism evidence="2 3">
    <name type="scientific">Cronartium quercuum f. sp. fusiforme G11</name>
    <dbReference type="NCBI Taxonomy" id="708437"/>
    <lineage>
        <taxon>Eukaryota</taxon>
        <taxon>Fungi</taxon>
        <taxon>Dikarya</taxon>
        <taxon>Basidiomycota</taxon>
        <taxon>Pucciniomycotina</taxon>
        <taxon>Pucciniomycetes</taxon>
        <taxon>Pucciniales</taxon>
        <taxon>Coleosporiaceae</taxon>
        <taxon>Cronartium</taxon>
    </lineage>
</organism>
<evidence type="ECO:0000313" key="3">
    <source>
        <dbReference type="Proteomes" id="UP000886653"/>
    </source>
</evidence>
<evidence type="ECO:0000313" key="2">
    <source>
        <dbReference type="EMBL" id="KAG0145210.1"/>
    </source>
</evidence>
<keyword evidence="3" id="KW-1185">Reference proteome</keyword>
<feature type="compositionally biased region" description="Basic and acidic residues" evidence="1">
    <location>
        <begin position="9"/>
        <end position="23"/>
    </location>
</feature>
<sequence>MGRPSPSNTRKDAILPETARDENGTSETIMEPILRPDKMLRPQLWKRLPTWSRLCRHRFNGWKTSQTARMRWRPRSSDLR</sequence>
<comment type="caution">
    <text evidence="2">The sequence shown here is derived from an EMBL/GenBank/DDBJ whole genome shotgun (WGS) entry which is preliminary data.</text>
</comment>
<name>A0A9P6TB23_9BASI</name>
<protein>
    <submittedName>
        <fullName evidence="2">Uncharacterized protein</fullName>
    </submittedName>
</protein>
<dbReference type="Proteomes" id="UP000886653">
    <property type="component" value="Unassembled WGS sequence"/>
</dbReference>
<reference evidence="2" key="1">
    <citation type="submission" date="2013-11" db="EMBL/GenBank/DDBJ databases">
        <title>Genome sequence of the fusiform rust pathogen reveals effectors for host alternation and coevolution with pine.</title>
        <authorList>
            <consortium name="DOE Joint Genome Institute"/>
            <person name="Smith K."/>
            <person name="Pendleton A."/>
            <person name="Kubisiak T."/>
            <person name="Anderson C."/>
            <person name="Salamov A."/>
            <person name="Aerts A."/>
            <person name="Riley R."/>
            <person name="Clum A."/>
            <person name="Lindquist E."/>
            <person name="Ence D."/>
            <person name="Campbell M."/>
            <person name="Kronenberg Z."/>
            <person name="Feau N."/>
            <person name="Dhillon B."/>
            <person name="Hamelin R."/>
            <person name="Burleigh J."/>
            <person name="Smith J."/>
            <person name="Yandell M."/>
            <person name="Nelson C."/>
            <person name="Grigoriev I."/>
            <person name="Davis J."/>
        </authorList>
    </citation>
    <scope>NUCLEOTIDE SEQUENCE</scope>
    <source>
        <strain evidence="2">G11</strain>
    </source>
</reference>
<gene>
    <name evidence="2" type="ORF">CROQUDRAFT_659021</name>
</gene>
<dbReference type="AlphaFoldDB" id="A0A9P6TB23"/>